<dbReference type="OrthoDB" id="7685535at2"/>
<comment type="caution">
    <text evidence="2">The sequence shown here is derived from an EMBL/GenBank/DDBJ whole genome shotgun (WGS) entry which is preliminary data.</text>
</comment>
<proteinExistence type="predicted"/>
<organism evidence="2 3">
    <name type="scientific">Rhodovulum marinum</name>
    <dbReference type="NCBI Taxonomy" id="320662"/>
    <lineage>
        <taxon>Bacteria</taxon>
        <taxon>Pseudomonadati</taxon>
        <taxon>Pseudomonadota</taxon>
        <taxon>Alphaproteobacteria</taxon>
        <taxon>Rhodobacterales</taxon>
        <taxon>Paracoccaceae</taxon>
        <taxon>Rhodovulum</taxon>
    </lineage>
</organism>
<dbReference type="Proteomes" id="UP000294835">
    <property type="component" value="Unassembled WGS sequence"/>
</dbReference>
<feature type="domain" description="Hedgehog/Intein (Hint)" evidence="1">
    <location>
        <begin position="37"/>
        <end position="173"/>
    </location>
</feature>
<dbReference type="RefSeq" id="WP_132461867.1">
    <property type="nucleotide sequence ID" value="NZ_SLXP01000005.1"/>
</dbReference>
<dbReference type="InterPro" id="IPR028992">
    <property type="entry name" value="Hedgehog/Intein_dom"/>
</dbReference>
<gene>
    <name evidence="2" type="ORF">EV662_10538</name>
</gene>
<dbReference type="SUPFAM" id="SSF51294">
    <property type="entry name" value="Hedgehog/intein (Hint) domain"/>
    <property type="match status" value="1"/>
</dbReference>
<dbReference type="InterPro" id="IPR036844">
    <property type="entry name" value="Hint_dom_sf"/>
</dbReference>
<protein>
    <submittedName>
        <fullName evidence="2">Hint domain-containing protein</fullName>
    </submittedName>
</protein>
<name>A0A4R2PYG6_9RHOB</name>
<sequence>MEFRIAFEGCQAVSGARDMRDACSARNMAGVAGIASGFAAGTEVATTLGWRRVEALEPGDRVLTFDHGSQPVRAVQRGFLWRGAAPCPEPLWPLLVPEGVLGNSAPLTLMPEQSVLVESDMAEDLYGDPFVLLPARYLEGALDIRRVAPALGMTVEVIVPLFDQPEIAFANGSALVFCPARGEGETLPLNRLGELQIVSDMDYGHPPAPREARRLAETLTDQRPMRLIESAGTARQAA</sequence>
<evidence type="ECO:0000313" key="2">
    <source>
        <dbReference type="EMBL" id="TCP41293.1"/>
    </source>
</evidence>
<dbReference type="AlphaFoldDB" id="A0A4R2PYG6"/>
<dbReference type="Pfam" id="PF13403">
    <property type="entry name" value="Hint_2"/>
    <property type="match status" value="1"/>
</dbReference>
<accession>A0A4R2PYG6</accession>
<keyword evidence="3" id="KW-1185">Reference proteome</keyword>
<evidence type="ECO:0000259" key="1">
    <source>
        <dbReference type="Pfam" id="PF13403"/>
    </source>
</evidence>
<reference evidence="2 3" key="1">
    <citation type="submission" date="2019-03" db="EMBL/GenBank/DDBJ databases">
        <title>Genomic Encyclopedia of Type Strains, Phase IV (KMG-IV): sequencing the most valuable type-strain genomes for metagenomic binning, comparative biology and taxonomic classification.</title>
        <authorList>
            <person name="Goeker M."/>
        </authorList>
    </citation>
    <scope>NUCLEOTIDE SEQUENCE [LARGE SCALE GENOMIC DNA]</scope>
    <source>
        <strain evidence="2 3">DSM 18063</strain>
    </source>
</reference>
<evidence type="ECO:0000313" key="3">
    <source>
        <dbReference type="Proteomes" id="UP000294835"/>
    </source>
</evidence>
<dbReference type="EMBL" id="SLXP01000005">
    <property type="protein sequence ID" value="TCP41293.1"/>
    <property type="molecule type" value="Genomic_DNA"/>
</dbReference>